<dbReference type="AlphaFoldDB" id="A0A4R2LGT5"/>
<dbReference type="Pfam" id="PF00593">
    <property type="entry name" value="TonB_dep_Rec_b-barrel"/>
    <property type="match status" value="1"/>
</dbReference>
<dbReference type="Gene3D" id="2.170.130.10">
    <property type="entry name" value="TonB-dependent receptor, plug domain"/>
    <property type="match status" value="1"/>
</dbReference>
<feature type="signal peptide" evidence="10">
    <location>
        <begin position="1"/>
        <end position="28"/>
    </location>
</feature>
<evidence type="ECO:0000256" key="6">
    <source>
        <dbReference type="ARBA" id="ARBA00023136"/>
    </source>
</evidence>
<keyword evidence="13" id="KW-0675">Receptor</keyword>
<dbReference type="Gene3D" id="2.40.170.20">
    <property type="entry name" value="TonB-dependent receptor, beta-barrel domain"/>
    <property type="match status" value="1"/>
</dbReference>
<keyword evidence="14" id="KW-1185">Reference proteome</keyword>
<accession>A0A4R2LGT5</accession>
<dbReference type="PANTHER" id="PTHR47234">
    <property type="match status" value="1"/>
</dbReference>
<evidence type="ECO:0000259" key="11">
    <source>
        <dbReference type="Pfam" id="PF00593"/>
    </source>
</evidence>
<evidence type="ECO:0000256" key="7">
    <source>
        <dbReference type="ARBA" id="ARBA00023237"/>
    </source>
</evidence>
<evidence type="ECO:0000256" key="9">
    <source>
        <dbReference type="RuleBase" id="RU003357"/>
    </source>
</evidence>
<protein>
    <submittedName>
        <fullName evidence="13">TonB-dependent receptor-like protein</fullName>
    </submittedName>
</protein>
<keyword evidence="5 9" id="KW-0798">TonB box</keyword>
<comment type="subcellular location">
    <subcellularLocation>
        <location evidence="1 8">Cell outer membrane</location>
        <topology evidence="1 8">Multi-pass membrane protein</topology>
    </subcellularLocation>
</comment>
<dbReference type="SUPFAM" id="SSF56935">
    <property type="entry name" value="Porins"/>
    <property type="match status" value="1"/>
</dbReference>
<gene>
    <name evidence="13" type="ORF">EV688_101352</name>
</gene>
<dbReference type="InterPro" id="IPR037066">
    <property type="entry name" value="Plug_dom_sf"/>
</dbReference>
<evidence type="ECO:0000259" key="12">
    <source>
        <dbReference type="Pfam" id="PF07715"/>
    </source>
</evidence>
<keyword evidence="4 8" id="KW-0812">Transmembrane</keyword>
<feature type="domain" description="TonB-dependent receptor-like beta-barrel" evidence="11">
    <location>
        <begin position="400"/>
        <end position="956"/>
    </location>
</feature>
<dbReference type="InterPro" id="IPR036942">
    <property type="entry name" value="Beta-barrel_TonB_sf"/>
</dbReference>
<feature type="domain" description="TonB-dependent receptor plug" evidence="12">
    <location>
        <begin position="53"/>
        <end position="161"/>
    </location>
</feature>
<organism evidence="13 14">
    <name type="scientific">Chromatocurvus halotolerans</name>
    <dbReference type="NCBI Taxonomy" id="1132028"/>
    <lineage>
        <taxon>Bacteria</taxon>
        <taxon>Pseudomonadati</taxon>
        <taxon>Pseudomonadota</taxon>
        <taxon>Gammaproteobacteria</taxon>
        <taxon>Cellvibrionales</taxon>
        <taxon>Halieaceae</taxon>
        <taxon>Chromatocurvus</taxon>
    </lineage>
</organism>
<comment type="similarity">
    <text evidence="8 9">Belongs to the TonB-dependent receptor family.</text>
</comment>
<comment type="caution">
    <text evidence="13">The sequence shown here is derived from an EMBL/GenBank/DDBJ whole genome shotgun (WGS) entry which is preliminary data.</text>
</comment>
<dbReference type="OrthoDB" id="9805434at2"/>
<keyword evidence="10" id="KW-0732">Signal</keyword>
<keyword evidence="7 8" id="KW-0998">Cell outer membrane</keyword>
<dbReference type="InterPro" id="IPR000531">
    <property type="entry name" value="Beta-barrel_TonB"/>
</dbReference>
<name>A0A4R2LGT5_9GAMM</name>
<proteinExistence type="inferred from homology"/>
<dbReference type="InterPro" id="IPR012910">
    <property type="entry name" value="Plug_dom"/>
</dbReference>
<evidence type="ECO:0000256" key="10">
    <source>
        <dbReference type="SAM" id="SignalP"/>
    </source>
</evidence>
<keyword evidence="3 8" id="KW-1134">Transmembrane beta strand</keyword>
<evidence type="ECO:0000256" key="2">
    <source>
        <dbReference type="ARBA" id="ARBA00022448"/>
    </source>
</evidence>
<dbReference type="InterPro" id="IPR039426">
    <property type="entry name" value="TonB-dep_rcpt-like"/>
</dbReference>
<dbReference type="PANTHER" id="PTHR47234:SF2">
    <property type="entry name" value="TONB-DEPENDENT RECEPTOR"/>
    <property type="match status" value="1"/>
</dbReference>
<dbReference type="GO" id="GO:0009279">
    <property type="term" value="C:cell outer membrane"/>
    <property type="evidence" value="ECO:0007669"/>
    <property type="project" value="UniProtKB-SubCell"/>
</dbReference>
<dbReference type="Proteomes" id="UP000294980">
    <property type="component" value="Unassembled WGS sequence"/>
</dbReference>
<evidence type="ECO:0000313" key="13">
    <source>
        <dbReference type="EMBL" id="TCO78535.1"/>
    </source>
</evidence>
<reference evidence="13 14" key="1">
    <citation type="submission" date="2019-03" db="EMBL/GenBank/DDBJ databases">
        <title>Genomic Encyclopedia of Type Strains, Phase IV (KMG-IV): sequencing the most valuable type-strain genomes for metagenomic binning, comparative biology and taxonomic classification.</title>
        <authorList>
            <person name="Goeker M."/>
        </authorList>
    </citation>
    <scope>NUCLEOTIDE SEQUENCE [LARGE SCALE GENOMIC DNA]</scope>
    <source>
        <strain evidence="13 14">DSM 23344</strain>
    </source>
</reference>
<evidence type="ECO:0000256" key="1">
    <source>
        <dbReference type="ARBA" id="ARBA00004571"/>
    </source>
</evidence>
<dbReference type="PROSITE" id="PS52016">
    <property type="entry name" value="TONB_DEPENDENT_REC_3"/>
    <property type="match status" value="1"/>
</dbReference>
<evidence type="ECO:0000256" key="8">
    <source>
        <dbReference type="PROSITE-ProRule" id="PRU01360"/>
    </source>
</evidence>
<dbReference type="RefSeq" id="WP_117316739.1">
    <property type="nucleotide sequence ID" value="NZ_QQSW01000006.1"/>
</dbReference>
<dbReference type="Pfam" id="PF07715">
    <property type="entry name" value="Plug"/>
    <property type="match status" value="1"/>
</dbReference>
<feature type="chain" id="PRO_5020188614" evidence="10">
    <location>
        <begin position="29"/>
        <end position="995"/>
    </location>
</feature>
<keyword evidence="6 8" id="KW-0472">Membrane</keyword>
<evidence type="ECO:0000313" key="14">
    <source>
        <dbReference type="Proteomes" id="UP000294980"/>
    </source>
</evidence>
<evidence type="ECO:0000256" key="5">
    <source>
        <dbReference type="ARBA" id="ARBA00023077"/>
    </source>
</evidence>
<sequence>MLQRKPLTMAVSAAIGASAFLVAAPSSAQQEQMVEEVVVTGSRLQTNPNLVSATPVLSVSGEQAQIRGNTRIEDFINVLPQAFAAQASETANGATGTAQLNLRGLGAIRTLVLINGRRLPLGSSSSPAANLDLIPTQLVERVDIVTGGASAVYGSDAVSGVANFVLKKDFEGIEIGGQYGANYNANDDGPWDQVQAAAGFPSADSTIDGDEALLYGIMGVNTEDGRGNLTFYASYEDREEILQGDRAVSACALGTGSGPTSFAGYQCGGSSNFRSFGDPADGSGRRVFLEDDGTAVPFTGGSGQLYNFGPVNFFQRPSERYQFSMSGHYEVAPDVEAYTEFQYTNNVSDAQIAPTATFSPLWDVNCDNPFIQNNPGIPLTEAYGCTAADIAEGTIKESTRTNYRNVEGGGRNSRLTNTAFRWVGGLEGSFNDIWRWNVFAQYSQTSDESFDSNYFVADLVNQALNVVLDDDGNPVCRDQTGGCVPYNIFQRTADGQSFVTQEALDFIQGVGVSSGSTTQSVFGGDIQVNLGEYGVSLPWTDAGVGLLVGAEYRTDELDFRPDQALRTGGLGGAIQPPVSGEVDVSEVFAEVEVPIITGARFAEELTFRGQYRYSQYEAFGNDVGNDFNTNAYGASLSWAPTSDVKLRAQYQRAVRAPNIVELYDGLANGLPNLTSKGTQIINGTEVEVFDPCSGPNPLASFDVCARTGVTEGQYGSIADTASGQAGSITGGNPNLDPEVADTVTFGVVITPEALPGLTVSIDYFDITIEDAIAQGVPAQVTFDNCLAGNLSFCDFIRRGPRGDLEGNQPGFGFVQTQVNIAERATSGVDLQVNYSFDLSGGHTVGIDYASTILDSLALTPFPGGEDVECAGFFGNACQDGGIGTGANPEYRHRLNVSWYTPWNVSLIGTWRYFGETDNDDTTDEFQSTFDAINYLDLTASYDITDKITARVGALNVLGEQPPVFTGAGPSLGNGNTYPTIFEIGTQLFGTVTARF</sequence>
<evidence type="ECO:0000256" key="4">
    <source>
        <dbReference type="ARBA" id="ARBA00022692"/>
    </source>
</evidence>
<keyword evidence="2 8" id="KW-0813">Transport</keyword>
<dbReference type="EMBL" id="SLWX01000001">
    <property type="protein sequence ID" value="TCO78535.1"/>
    <property type="molecule type" value="Genomic_DNA"/>
</dbReference>
<evidence type="ECO:0000256" key="3">
    <source>
        <dbReference type="ARBA" id="ARBA00022452"/>
    </source>
</evidence>